<feature type="transmembrane region" description="Helical" evidence="2">
    <location>
        <begin position="93"/>
        <end position="114"/>
    </location>
</feature>
<name>T1J3J9_STRMM</name>
<reference evidence="3" key="2">
    <citation type="submission" date="2015-02" db="UniProtKB">
        <authorList>
            <consortium name="EnsemblMetazoa"/>
        </authorList>
    </citation>
    <scope>IDENTIFICATION</scope>
</reference>
<feature type="transmembrane region" description="Helical" evidence="2">
    <location>
        <begin position="246"/>
        <end position="266"/>
    </location>
</feature>
<keyword evidence="2" id="KW-0812">Transmembrane</keyword>
<feature type="region of interest" description="Disordered" evidence="1">
    <location>
        <begin position="1"/>
        <end position="33"/>
    </location>
</feature>
<keyword evidence="2" id="KW-1133">Transmembrane helix</keyword>
<feature type="transmembrane region" description="Helical" evidence="2">
    <location>
        <begin position="50"/>
        <end position="73"/>
    </location>
</feature>
<evidence type="ECO:0000313" key="3">
    <source>
        <dbReference type="EnsemblMetazoa" id="SMAR008165-PA"/>
    </source>
</evidence>
<evidence type="ECO:0000256" key="1">
    <source>
        <dbReference type="SAM" id="MobiDB-lite"/>
    </source>
</evidence>
<dbReference type="AlphaFoldDB" id="T1J3J9"/>
<reference evidence="4" key="1">
    <citation type="submission" date="2011-05" db="EMBL/GenBank/DDBJ databases">
        <authorList>
            <person name="Richards S.R."/>
            <person name="Qu J."/>
            <person name="Jiang H."/>
            <person name="Jhangiani S.N."/>
            <person name="Agravi P."/>
            <person name="Goodspeed R."/>
            <person name="Gross S."/>
            <person name="Mandapat C."/>
            <person name="Jackson L."/>
            <person name="Mathew T."/>
            <person name="Pu L."/>
            <person name="Thornton R."/>
            <person name="Saada N."/>
            <person name="Wilczek-Boney K.B."/>
            <person name="Lee S."/>
            <person name="Kovar C."/>
            <person name="Wu Y."/>
            <person name="Scherer S.E."/>
            <person name="Worley K.C."/>
            <person name="Muzny D.M."/>
            <person name="Gibbs R."/>
        </authorList>
    </citation>
    <scope>NUCLEOTIDE SEQUENCE</scope>
    <source>
        <strain evidence="4">Brora</strain>
    </source>
</reference>
<dbReference type="EnsemblMetazoa" id="SMAR008165-RA">
    <property type="protein sequence ID" value="SMAR008165-PA"/>
    <property type="gene ID" value="SMAR008165"/>
</dbReference>
<evidence type="ECO:0000313" key="4">
    <source>
        <dbReference type="Proteomes" id="UP000014500"/>
    </source>
</evidence>
<keyword evidence="2" id="KW-0472">Membrane</keyword>
<accession>T1J3J9</accession>
<evidence type="ECO:0000256" key="2">
    <source>
        <dbReference type="SAM" id="Phobius"/>
    </source>
</evidence>
<keyword evidence="4" id="KW-1185">Reference proteome</keyword>
<proteinExistence type="predicted"/>
<dbReference type="HOGENOM" id="CLU_920030_0_0_1"/>
<protein>
    <submittedName>
        <fullName evidence="3">Uncharacterized protein</fullName>
    </submittedName>
</protein>
<dbReference type="Proteomes" id="UP000014500">
    <property type="component" value="Unassembled WGS sequence"/>
</dbReference>
<feature type="transmembrane region" description="Helical" evidence="2">
    <location>
        <begin position="203"/>
        <end position="226"/>
    </location>
</feature>
<feature type="compositionally biased region" description="Basic residues" evidence="1">
    <location>
        <begin position="1"/>
        <end position="13"/>
    </location>
</feature>
<dbReference type="EMBL" id="JH431827">
    <property type="status" value="NOT_ANNOTATED_CDS"/>
    <property type="molecule type" value="Genomic_DNA"/>
</dbReference>
<sequence>MGPKPKPKPKPYRKGKENVRDGKKKKPNRRSGTTTIDFEVQHGNILPHDYFVPLFPINILMGLILSLLVLCALDPEDCALIPGYRENSVRQGWIAGCLFAFMLFLNLIMTIQVVKLCEKNQLNTMAMRKWIGQTLISGVLSWKVLREADDMLRETDSSQTTENDNLLLVFLNGIMSKCKQTKRSIPVLDFGVDHSKNTLAPDYFVLLFPINSLMTLVLILLMVSAIDPEEYSLIPGIRENPQGGLIAGFLFAFLLFFNLIMTVQVIKLCDKHCLNSTTTTKWIGQTLISGVLSWKVLKEADEL</sequence>
<organism evidence="3 4">
    <name type="scientific">Strigamia maritima</name>
    <name type="common">European centipede</name>
    <name type="synonym">Geophilus maritimus</name>
    <dbReference type="NCBI Taxonomy" id="126957"/>
    <lineage>
        <taxon>Eukaryota</taxon>
        <taxon>Metazoa</taxon>
        <taxon>Ecdysozoa</taxon>
        <taxon>Arthropoda</taxon>
        <taxon>Myriapoda</taxon>
        <taxon>Chilopoda</taxon>
        <taxon>Pleurostigmophora</taxon>
        <taxon>Geophilomorpha</taxon>
        <taxon>Linotaeniidae</taxon>
        <taxon>Strigamia</taxon>
    </lineage>
</organism>